<evidence type="ECO:0000313" key="3">
    <source>
        <dbReference type="Proteomes" id="UP000660745"/>
    </source>
</evidence>
<evidence type="ECO:0000313" key="2">
    <source>
        <dbReference type="EMBL" id="GGP06014.1"/>
    </source>
</evidence>
<sequence>MPSWNGRALIVPDRPREDSNGGLNTLHAYACPIAKWTDRAAGGISQRLQPGGATVRERSRKAGVNGDRAGEIISPDMPYTVCGEQSAVETEMR</sequence>
<gene>
    <name evidence="2" type="ORF">GCM10012278_27710</name>
</gene>
<proteinExistence type="predicted"/>
<dbReference type="AlphaFoldDB" id="A0A918A3K9"/>
<accession>A0A918A3K9</accession>
<reference evidence="2" key="1">
    <citation type="journal article" date="2014" name="Int. J. Syst. Evol. Microbiol.">
        <title>Complete genome sequence of Corynebacterium casei LMG S-19264T (=DSM 44701T), isolated from a smear-ripened cheese.</title>
        <authorList>
            <consortium name="US DOE Joint Genome Institute (JGI-PGF)"/>
            <person name="Walter F."/>
            <person name="Albersmeier A."/>
            <person name="Kalinowski J."/>
            <person name="Ruckert C."/>
        </authorList>
    </citation>
    <scope>NUCLEOTIDE SEQUENCE</scope>
    <source>
        <strain evidence="2">CGMCC 4.7430</strain>
    </source>
</reference>
<feature type="region of interest" description="Disordered" evidence="1">
    <location>
        <begin position="1"/>
        <end position="21"/>
    </location>
</feature>
<feature type="region of interest" description="Disordered" evidence="1">
    <location>
        <begin position="47"/>
        <end position="70"/>
    </location>
</feature>
<reference evidence="2" key="2">
    <citation type="submission" date="2020-09" db="EMBL/GenBank/DDBJ databases">
        <authorList>
            <person name="Sun Q."/>
            <person name="Zhou Y."/>
        </authorList>
    </citation>
    <scope>NUCLEOTIDE SEQUENCE</scope>
    <source>
        <strain evidence="2">CGMCC 4.7430</strain>
    </source>
</reference>
<protein>
    <submittedName>
        <fullName evidence="2">Uncharacterized protein</fullName>
    </submittedName>
</protein>
<evidence type="ECO:0000256" key="1">
    <source>
        <dbReference type="SAM" id="MobiDB-lite"/>
    </source>
</evidence>
<name>A0A918A3K9_9ACTN</name>
<dbReference type="EMBL" id="BMNK01000004">
    <property type="protein sequence ID" value="GGP06014.1"/>
    <property type="molecule type" value="Genomic_DNA"/>
</dbReference>
<dbReference type="Proteomes" id="UP000660745">
    <property type="component" value="Unassembled WGS sequence"/>
</dbReference>
<organism evidence="2 3">
    <name type="scientific">Nonomuraea glycinis</name>
    <dbReference type="NCBI Taxonomy" id="2047744"/>
    <lineage>
        <taxon>Bacteria</taxon>
        <taxon>Bacillati</taxon>
        <taxon>Actinomycetota</taxon>
        <taxon>Actinomycetes</taxon>
        <taxon>Streptosporangiales</taxon>
        <taxon>Streptosporangiaceae</taxon>
        <taxon>Nonomuraea</taxon>
    </lineage>
</organism>
<keyword evidence="3" id="KW-1185">Reference proteome</keyword>
<comment type="caution">
    <text evidence="2">The sequence shown here is derived from an EMBL/GenBank/DDBJ whole genome shotgun (WGS) entry which is preliminary data.</text>
</comment>